<reference evidence="6" key="2">
    <citation type="journal article" date="2013" name="G3 (Bethesda)">
        <title>Genomes of Ashbya fungi isolated from insects reveal four mating-type loci, numerous translocations, lack of transposons, and distinct gene duplications.</title>
        <authorList>
            <person name="Dietrich F.S."/>
            <person name="Voegeli S."/>
            <person name="Kuo S."/>
            <person name="Philippsen P."/>
        </authorList>
    </citation>
    <scope>GENOME REANNOTATION</scope>
    <source>
        <strain evidence="6">ATCC 10895 / CBS 109.51 / FGSC 9923 / NRRL Y-1056</strain>
    </source>
</reference>
<dbReference type="GeneID" id="4622912"/>
<dbReference type="AlphaFoldDB" id="Q750K4"/>
<name>Q750K4_EREGS</name>
<sequence>MQTVFRPLRSVILTPARGLARSSRLQSGHNKWSTIKHDKAKNDAERNRLFTRMANQISVAVKQGGSADPTLNLRLAAAIEAASKANVTKKVIENAIRKGVGEGGARDNAEACMYEAIGPGGVAFVLEALTDNKNRTVSLVRAAFNKHGGNMSPAQYFFERRGYVAIQPPASCESYDAVFEVVSEVEGVEDLELWAEENFEAKEGFAAETYEVKTEPTATNRVATLLKERNFLVRDVGIGYEPKPDMAVEIADAEVAKKHKKLLAQLDEIDDLTEVYMNLKH</sequence>
<evidence type="ECO:0000313" key="6">
    <source>
        <dbReference type="Proteomes" id="UP000000591"/>
    </source>
</evidence>
<dbReference type="HOGENOM" id="CLU_062974_1_0_1"/>
<dbReference type="OMA" id="FGPGGCM"/>
<dbReference type="InParanoid" id="Q750K4"/>
<evidence type="ECO:0000313" key="5">
    <source>
        <dbReference type="EMBL" id="AAS54437.1"/>
    </source>
</evidence>
<dbReference type="FunCoup" id="Q750K4">
    <property type="interactions" value="319"/>
</dbReference>
<dbReference type="InterPro" id="IPR029072">
    <property type="entry name" value="YebC-like"/>
</dbReference>
<reference evidence="5 6" key="1">
    <citation type="journal article" date="2004" name="Science">
        <title>The Ashbya gossypii genome as a tool for mapping the ancient Saccharomyces cerevisiae genome.</title>
        <authorList>
            <person name="Dietrich F.S."/>
            <person name="Voegeli S."/>
            <person name="Brachat S."/>
            <person name="Lerch A."/>
            <person name="Gates K."/>
            <person name="Steiner S."/>
            <person name="Mohr C."/>
            <person name="Pohlmann R."/>
            <person name="Luedi P."/>
            <person name="Choi S."/>
            <person name="Wing R.A."/>
            <person name="Flavier A."/>
            <person name="Gaffney T.D."/>
            <person name="Philippsen P."/>
        </authorList>
    </citation>
    <scope>NUCLEOTIDE SEQUENCE [LARGE SCALE GENOMIC DNA]</scope>
    <source>
        <strain evidence="6">ATCC 10895 / CBS 109.51 / FGSC 9923 / NRRL Y-1056</strain>
    </source>
</reference>
<dbReference type="RefSeq" id="NP_986613.1">
    <property type="nucleotide sequence ID" value="NM_211675.1"/>
</dbReference>
<proteinExistence type="inferred from homology"/>
<dbReference type="SUPFAM" id="SSF75625">
    <property type="entry name" value="YebC-like"/>
    <property type="match status" value="1"/>
</dbReference>
<dbReference type="InterPro" id="IPR048300">
    <property type="entry name" value="TACO1_YebC-like_2nd/3rd_dom"/>
</dbReference>
<evidence type="ECO:0000259" key="4">
    <source>
        <dbReference type="Pfam" id="PF20772"/>
    </source>
</evidence>
<protein>
    <submittedName>
        <fullName evidence="5">AGL053Cp</fullName>
    </submittedName>
</protein>
<evidence type="ECO:0000259" key="3">
    <source>
        <dbReference type="Pfam" id="PF01709"/>
    </source>
</evidence>
<dbReference type="Gene3D" id="1.10.10.200">
    <property type="match status" value="1"/>
</dbReference>
<comment type="similarity">
    <text evidence="2">Belongs to the TACO1 family.</text>
</comment>
<comment type="subcellular location">
    <subcellularLocation>
        <location evidence="1">Mitochondrion</location>
    </subcellularLocation>
</comment>
<dbReference type="PANTHER" id="PTHR12532">
    <property type="entry name" value="TRANSLATIONAL ACTIVATOR OF CYTOCHROME C OXIDASE 1"/>
    <property type="match status" value="1"/>
</dbReference>
<dbReference type="KEGG" id="ago:AGOS_AGL053C"/>
<feature type="domain" description="TACO1/YebC-like second and third" evidence="3">
    <location>
        <begin position="110"/>
        <end position="279"/>
    </location>
</feature>
<dbReference type="InterPro" id="IPR026564">
    <property type="entry name" value="Transcrip_reg_TACO1-like_dom3"/>
</dbReference>
<dbReference type="InterPro" id="IPR017856">
    <property type="entry name" value="Integrase-like_N"/>
</dbReference>
<dbReference type="Pfam" id="PF20772">
    <property type="entry name" value="TACO1_YebC_N"/>
    <property type="match status" value="1"/>
</dbReference>
<dbReference type="GO" id="GO:0005739">
    <property type="term" value="C:mitochondrion"/>
    <property type="evidence" value="ECO:0000318"/>
    <property type="project" value="GO_Central"/>
</dbReference>
<dbReference type="HAMAP" id="MF_00693">
    <property type="entry name" value="Transcrip_reg_TACO1"/>
    <property type="match status" value="1"/>
</dbReference>
<gene>
    <name evidence="5" type="ORF">AGOS_AGL053C</name>
</gene>
<keyword evidence="6" id="KW-1185">Reference proteome</keyword>
<evidence type="ECO:0000256" key="2">
    <source>
        <dbReference type="ARBA" id="ARBA00008724"/>
    </source>
</evidence>
<dbReference type="FunFam" id="1.10.10.200:FF:000002">
    <property type="entry name" value="Probable transcriptional regulatory protein CLM62_37755"/>
    <property type="match status" value="1"/>
</dbReference>
<dbReference type="STRING" id="284811.Q750K4"/>
<evidence type="ECO:0000256" key="1">
    <source>
        <dbReference type="ARBA" id="ARBA00004173"/>
    </source>
</evidence>
<dbReference type="PANTHER" id="PTHR12532:SF0">
    <property type="entry name" value="TRANSLATIONAL ACTIVATOR OF CYTOCHROME C OXIDASE 1"/>
    <property type="match status" value="1"/>
</dbReference>
<dbReference type="EMBL" id="AE016820">
    <property type="protein sequence ID" value="AAS54437.1"/>
    <property type="molecule type" value="Genomic_DNA"/>
</dbReference>
<dbReference type="InterPro" id="IPR002876">
    <property type="entry name" value="Transcrip_reg_TACO1-like"/>
</dbReference>
<dbReference type="Proteomes" id="UP000000591">
    <property type="component" value="Chromosome VII"/>
</dbReference>
<dbReference type="OrthoDB" id="2017544at2759"/>
<dbReference type="Gene3D" id="3.30.70.980">
    <property type="match status" value="2"/>
</dbReference>
<dbReference type="InterPro" id="IPR049083">
    <property type="entry name" value="TACO1_YebC_N"/>
</dbReference>
<dbReference type="Pfam" id="PF01709">
    <property type="entry name" value="Transcrip_reg"/>
    <property type="match status" value="1"/>
</dbReference>
<feature type="domain" description="TACO1/YebC-like N-terminal" evidence="4">
    <location>
        <begin position="30"/>
        <end position="102"/>
    </location>
</feature>
<organism evidence="5 6">
    <name type="scientific">Eremothecium gossypii (strain ATCC 10895 / CBS 109.51 / FGSC 9923 / NRRL Y-1056)</name>
    <name type="common">Yeast</name>
    <name type="synonym">Ashbya gossypii</name>
    <dbReference type="NCBI Taxonomy" id="284811"/>
    <lineage>
        <taxon>Eukaryota</taxon>
        <taxon>Fungi</taxon>
        <taxon>Dikarya</taxon>
        <taxon>Ascomycota</taxon>
        <taxon>Saccharomycotina</taxon>
        <taxon>Saccharomycetes</taxon>
        <taxon>Saccharomycetales</taxon>
        <taxon>Saccharomycetaceae</taxon>
        <taxon>Eremothecium</taxon>
    </lineage>
</organism>
<accession>Q750K4</accession>
<dbReference type="eggNOG" id="KOG2972">
    <property type="taxonomic scope" value="Eukaryota"/>
</dbReference>